<dbReference type="Pfam" id="PF12898">
    <property type="entry name" value="Stc1"/>
    <property type="match status" value="1"/>
</dbReference>
<feature type="compositionally biased region" description="Basic and acidic residues" evidence="1">
    <location>
        <begin position="245"/>
        <end position="254"/>
    </location>
</feature>
<protein>
    <submittedName>
        <fullName evidence="3">Stc1 domain-containing protein</fullName>
    </submittedName>
</protein>
<feature type="region of interest" description="Disordered" evidence="1">
    <location>
        <begin position="219"/>
        <end position="270"/>
    </location>
</feature>
<dbReference type="AlphaFoldDB" id="A0A5N7A0D6"/>
<dbReference type="GeneID" id="43658402"/>
<evidence type="ECO:0000256" key="1">
    <source>
        <dbReference type="SAM" id="MobiDB-lite"/>
    </source>
</evidence>
<dbReference type="InterPro" id="IPR024630">
    <property type="entry name" value="Stc1"/>
</dbReference>
<keyword evidence="4" id="KW-1185">Reference proteome</keyword>
<feature type="compositionally biased region" description="Polar residues" evidence="1">
    <location>
        <begin position="230"/>
        <end position="239"/>
    </location>
</feature>
<reference evidence="3 4" key="1">
    <citation type="submission" date="2019-04" db="EMBL/GenBank/DDBJ databases">
        <title>Friends and foes A comparative genomics studyof 23 Aspergillus species from section Flavi.</title>
        <authorList>
            <consortium name="DOE Joint Genome Institute"/>
            <person name="Kjaerbolling I."/>
            <person name="Vesth T."/>
            <person name="Frisvad J.C."/>
            <person name="Nybo J.L."/>
            <person name="Theobald S."/>
            <person name="Kildgaard S."/>
            <person name="Isbrandt T."/>
            <person name="Kuo A."/>
            <person name="Sato A."/>
            <person name="Lyhne E.K."/>
            <person name="Kogle M.E."/>
            <person name="Wiebenga A."/>
            <person name="Kun R.S."/>
            <person name="Lubbers R.J."/>
            <person name="Makela M.R."/>
            <person name="Barry K."/>
            <person name="Chovatia M."/>
            <person name="Clum A."/>
            <person name="Daum C."/>
            <person name="Haridas S."/>
            <person name="He G."/>
            <person name="LaButti K."/>
            <person name="Lipzen A."/>
            <person name="Mondo S."/>
            <person name="Riley R."/>
            <person name="Salamov A."/>
            <person name="Simmons B.A."/>
            <person name="Magnuson J.K."/>
            <person name="Henrissat B."/>
            <person name="Mortensen U.H."/>
            <person name="Larsen T.O."/>
            <person name="Devries R.P."/>
            <person name="Grigoriev I.V."/>
            <person name="Machida M."/>
            <person name="Baker S.E."/>
            <person name="Andersen M.R."/>
        </authorList>
    </citation>
    <scope>NUCLEOTIDE SEQUENCE [LARGE SCALE GENOMIC DNA]</scope>
    <source>
        <strain evidence="3 4">CBS 763.97</strain>
    </source>
</reference>
<sequence length="279" mass="30944">MGEKVRNAYAGGYSDTIKRQVKCMTCKKMRMQSAYSKRQLDVLRNAIVVQGGRALTGTGLAKCRECVGGQTVELRCAMCDETKGLEEFAKNQRHDRDRARCLACVQNHTETEPVLEEQKLLAESEMSTAQDTITSADDGYAYSTAYGEDEEDDDDYSIGGGVWVEPECPQGNPPTKSKEHEYTGYDQHGMPHLLNTPAATPNSVHSGWASWEVEASSAQANTLRAGKPSPSVQKKNSNFAKIPRMRVERSDLRTSRTPAPTRENLAYEKGDHVDIEDFL</sequence>
<organism evidence="3 4">
    <name type="scientific">Aspergillus caelatus</name>
    <dbReference type="NCBI Taxonomy" id="61420"/>
    <lineage>
        <taxon>Eukaryota</taxon>
        <taxon>Fungi</taxon>
        <taxon>Dikarya</taxon>
        <taxon>Ascomycota</taxon>
        <taxon>Pezizomycotina</taxon>
        <taxon>Eurotiomycetes</taxon>
        <taxon>Eurotiomycetidae</taxon>
        <taxon>Eurotiales</taxon>
        <taxon>Aspergillaceae</taxon>
        <taxon>Aspergillus</taxon>
        <taxon>Aspergillus subgen. Circumdati</taxon>
    </lineage>
</organism>
<name>A0A5N7A0D6_9EURO</name>
<dbReference type="Proteomes" id="UP000326268">
    <property type="component" value="Unassembled WGS sequence"/>
</dbReference>
<evidence type="ECO:0000313" key="4">
    <source>
        <dbReference type="Proteomes" id="UP000326268"/>
    </source>
</evidence>
<dbReference type="OrthoDB" id="3514033at2759"/>
<evidence type="ECO:0000313" key="3">
    <source>
        <dbReference type="EMBL" id="KAE8363317.1"/>
    </source>
</evidence>
<gene>
    <name evidence="3" type="ORF">BDV27DRAFT_165519</name>
</gene>
<proteinExistence type="predicted"/>
<accession>A0A5N7A0D6</accession>
<dbReference type="RefSeq" id="XP_031926398.1">
    <property type="nucleotide sequence ID" value="XM_032073956.1"/>
</dbReference>
<evidence type="ECO:0000259" key="2">
    <source>
        <dbReference type="Pfam" id="PF12898"/>
    </source>
</evidence>
<feature type="domain" description="Stc1" evidence="2">
    <location>
        <begin position="22"/>
        <end position="106"/>
    </location>
</feature>
<dbReference type="EMBL" id="ML737679">
    <property type="protein sequence ID" value="KAE8363317.1"/>
    <property type="molecule type" value="Genomic_DNA"/>
</dbReference>